<proteinExistence type="predicted"/>
<sequence>MLALKITDQKNFTNKLFLGDTFDLFWLNQAEIITSNVFSIDGKLQTDFFDNDEQEFLASSHRTFSLWKEVKPFCYSVIRGKKAPLSFKIVLQFSPNKTAALLQNSAFSISPEMITGLYLNLQYKNKTLLCITGTSMKTFLPGKELDHLWEQYVMDFFHRNGLSVEEV</sequence>
<dbReference type="Proteomes" id="UP001644719">
    <property type="component" value="Unassembled WGS sequence"/>
</dbReference>
<organism evidence="1 2">
    <name type="scientific">Blautia faecis</name>
    <dbReference type="NCBI Taxonomy" id="871665"/>
    <lineage>
        <taxon>Bacteria</taxon>
        <taxon>Bacillati</taxon>
        <taxon>Bacillota</taxon>
        <taxon>Clostridia</taxon>
        <taxon>Lachnospirales</taxon>
        <taxon>Lachnospiraceae</taxon>
        <taxon>Blautia</taxon>
    </lineage>
</organism>
<accession>A0ABX2H5V2</accession>
<keyword evidence="2" id="KW-1185">Reference proteome</keyword>
<dbReference type="RefSeq" id="WP_148462750.1">
    <property type="nucleotide sequence ID" value="NZ_JAAITS010000010.1"/>
</dbReference>
<protein>
    <submittedName>
        <fullName evidence="1">Uncharacterized protein</fullName>
    </submittedName>
</protein>
<dbReference type="InterPro" id="IPR043779">
    <property type="entry name" value="DUF5721"/>
</dbReference>
<reference evidence="1 2" key="1">
    <citation type="journal article" date="2020" name="Cell Host Microbe">
        <title>Functional and Genomic Variation between Human-Derived Isolates of Lachnospiraceae Reveals Inter- and Intra-Species Diversity.</title>
        <authorList>
            <person name="Sorbara M.T."/>
            <person name="Littmann E.R."/>
            <person name="Fontana E."/>
            <person name="Moody T.U."/>
            <person name="Kohout C.E."/>
            <person name="Gjonbalaj M."/>
            <person name="Eaton V."/>
            <person name="Seok R."/>
            <person name="Leiner I.M."/>
            <person name="Pamer E.G."/>
        </authorList>
    </citation>
    <scope>NUCLEOTIDE SEQUENCE [LARGE SCALE GENOMIC DNA]</scope>
    <source>
        <strain evidence="1 2">MSK.17.74</strain>
    </source>
</reference>
<name>A0ABX2H5V2_9FIRM</name>
<comment type="caution">
    <text evidence="1">The sequence shown here is derived from an EMBL/GenBank/DDBJ whole genome shotgun (WGS) entry which is preliminary data.</text>
</comment>
<dbReference type="EMBL" id="JAAITS010000010">
    <property type="protein sequence ID" value="NSG84852.1"/>
    <property type="molecule type" value="Genomic_DNA"/>
</dbReference>
<evidence type="ECO:0000313" key="2">
    <source>
        <dbReference type="Proteomes" id="UP001644719"/>
    </source>
</evidence>
<evidence type="ECO:0000313" key="1">
    <source>
        <dbReference type="EMBL" id="NSG84852.1"/>
    </source>
</evidence>
<dbReference type="Pfam" id="PF18988">
    <property type="entry name" value="DUF5721"/>
    <property type="match status" value="1"/>
</dbReference>
<gene>
    <name evidence="1" type="ORF">G5B17_05280</name>
</gene>